<reference evidence="3 4" key="1">
    <citation type="submission" date="2020-01" db="EMBL/GenBank/DDBJ databases">
        <title>Complete and circular genome sequences of six lactobacillus isolates from horses.</title>
        <authorList>
            <person name="Hassan H.M."/>
        </authorList>
    </citation>
    <scope>NUCLEOTIDE SEQUENCE [LARGE SCALE GENOMIC DNA]</scope>
    <source>
        <strain evidence="3 4">1A</strain>
    </source>
</reference>
<dbReference type="Pfam" id="PF03009">
    <property type="entry name" value="GDPD"/>
    <property type="match status" value="1"/>
</dbReference>
<name>A0A7H9ELK3_9LACO</name>
<dbReference type="RefSeq" id="WP_180848749.1">
    <property type="nucleotide sequence ID" value="NZ_CP047418.1"/>
</dbReference>
<dbReference type="SUPFAM" id="SSF51695">
    <property type="entry name" value="PLC-like phosphodiesterases"/>
    <property type="match status" value="1"/>
</dbReference>
<dbReference type="EMBL" id="CP047418">
    <property type="protein sequence ID" value="QLL78574.1"/>
    <property type="molecule type" value="Genomic_DNA"/>
</dbReference>
<dbReference type="PANTHER" id="PTHR46211:SF8">
    <property type="entry name" value="PHOSPHODIESTERASE"/>
    <property type="match status" value="1"/>
</dbReference>
<feature type="transmembrane region" description="Helical" evidence="1">
    <location>
        <begin position="17"/>
        <end position="38"/>
    </location>
</feature>
<dbReference type="InterPro" id="IPR018476">
    <property type="entry name" value="GlyceroP-diester-Pdiesterase_M"/>
</dbReference>
<keyword evidence="1" id="KW-0812">Transmembrane</keyword>
<keyword evidence="1" id="KW-0472">Membrane</keyword>
<dbReference type="CDD" id="cd08579">
    <property type="entry name" value="GDPD_memb_like"/>
    <property type="match status" value="1"/>
</dbReference>
<feature type="transmembrane region" description="Helical" evidence="1">
    <location>
        <begin position="215"/>
        <end position="242"/>
    </location>
</feature>
<accession>A0A7H9ELK3</accession>
<proteinExistence type="predicted"/>
<feature type="transmembrane region" description="Helical" evidence="1">
    <location>
        <begin position="70"/>
        <end position="94"/>
    </location>
</feature>
<dbReference type="Pfam" id="PF10110">
    <property type="entry name" value="GPDPase_memb"/>
    <property type="match status" value="1"/>
</dbReference>
<feature type="domain" description="GP-PDE" evidence="2">
    <location>
        <begin position="337"/>
        <end position="565"/>
    </location>
</feature>
<organism evidence="3 4">
    <name type="scientific">Ligilactobacillus saerimneri</name>
    <dbReference type="NCBI Taxonomy" id="228229"/>
    <lineage>
        <taxon>Bacteria</taxon>
        <taxon>Bacillati</taxon>
        <taxon>Bacillota</taxon>
        <taxon>Bacilli</taxon>
        <taxon>Lactobacillales</taxon>
        <taxon>Lactobacillaceae</taxon>
        <taxon>Ligilactobacillus</taxon>
    </lineage>
</organism>
<feature type="transmembrane region" description="Helical" evidence="1">
    <location>
        <begin position="254"/>
        <end position="287"/>
    </location>
</feature>
<evidence type="ECO:0000313" key="4">
    <source>
        <dbReference type="Proteomes" id="UP000510886"/>
    </source>
</evidence>
<dbReference type="GO" id="GO:0006629">
    <property type="term" value="P:lipid metabolic process"/>
    <property type="evidence" value="ECO:0007669"/>
    <property type="project" value="InterPro"/>
</dbReference>
<dbReference type="KEGG" id="lsw:GTO87_08250"/>
<evidence type="ECO:0000259" key="2">
    <source>
        <dbReference type="PROSITE" id="PS51704"/>
    </source>
</evidence>
<keyword evidence="1" id="KW-1133">Transmembrane helix</keyword>
<evidence type="ECO:0000313" key="3">
    <source>
        <dbReference type="EMBL" id="QLL78574.1"/>
    </source>
</evidence>
<dbReference type="Proteomes" id="UP000510886">
    <property type="component" value="Chromosome"/>
</dbReference>
<dbReference type="InterPro" id="IPR017946">
    <property type="entry name" value="PLC-like_Pdiesterase_TIM-brl"/>
</dbReference>
<sequence>MPHTTIRQFNAEFRTHWWNYVLLFTGISIGLEVIFIPFFRLLATYLLHLGQVPVFTLTNITMLITQHPLVSLALVGELLLILIVGYWQFAFLLLGIQAIQQRRFSFGSILGNSWWAVRRLRPAALLVLLGYILLLLPGASFVFKTQLFAKVHVPEFILDFIFSGPLMATAYSILFIGAMFIGLRLVYVLPLLILDQRSASQSIKTSWQMTSRGQWWVLLKQILGAALLLGLMLIAVIVIVIITQVGWDQLPQPFPLYLATVGLTIMEVGHSLLGMWFSVVTLSLVAAPFSSPGYNFSFSQPPRGKMTSLVVGALIVLGLLAIPSNYFYLKNSGGARPLLISHRGVDDHNGVQNTIPALKRTAKEHPDYVEMDIHETKDHQFVVMHDENLKKLTGVNKKSHDLTLTQLTRLTACEDGHEAPVASFDQYLTAAEKLHQKLLVEIKTTPADSPQLVHNFLTKYARRLQRDHYELHSLDYGVVQQVRRQAPALKIGYIQPYNLTYPNTNASFYSMEYSTLDDSFILLSELHHQPVYAWTVNSSDSMQRMLFLGVNGVITDNLSELRDELKDYHDPNYTMRILNYLNNFVG</sequence>
<feature type="transmembrane region" description="Helical" evidence="1">
    <location>
        <begin position="308"/>
        <end position="329"/>
    </location>
</feature>
<dbReference type="InterPro" id="IPR030395">
    <property type="entry name" value="GP_PDE_dom"/>
</dbReference>
<evidence type="ECO:0000256" key="1">
    <source>
        <dbReference type="SAM" id="Phobius"/>
    </source>
</evidence>
<dbReference type="Gene3D" id="3.20.20.190">
    <property type="entry name" value="Phosphatidylinositol (PI) phosphodiesterase"/>
    <property type="match status" value="1"/>
</dbReference>
<protein>
    <submittedName>
        <fullName evidence="3">Glycerophosphodiester phosphodiesterase</fullName>
    </submittedName>
</protein>
<dbReference type="AlphaFoldDB" id="A0A7H9ELK3"/>
<dbReference type="PROSITE" id="PS51704">
    <property type="entry name" value="GP_PDE"/>
    <property type="match status" value="1"/>
</dbReference>
<dbReference type="PANTHER" id="PTHR46211">
    <property type="entry name" value="GLYCEROPHOSPHORYL DIESTER PHOSPHODIESTERASE"/>
    <property type="match status" value="1"/>
</dbReference>
<feature type="transmembrane region" description="Helical" evidence="1">
    <location>
        <begin position="170"/>
        <end position="194"/>
    </location>
</feature>
<dbReference type="GO" id="GO:0008081">
    <property type="term" value="F:phosphoric diester hydrolase activity"/>
    <property type="evidence" value="ECO:0007669"/>
    <property type="project" value="InterPro"/>
</dbReference>
<feature type="transmembrane region" description="Helical" evidence="1">
    <location>
        <begin position="123"/>
        <end position="143"/>
    </location>
</feature>
<gene>
    <name evidence="3" type="ORF">GTO87_08250</name>
</gene>